<name>A0A1E5TEQ0_9FLAO</name>
<organism evidence="1 2">
    <name type="scientific">Flavivirga aquatica</name>
    <dbReference type="NCBI Taxonomy" id="1849968"/>
    <lineage>
        <taxon>Bacteria</taxon>
        <taxon>Pseudomonadati</taxon>
        <taxon>Bacteroidota</taxon>
        <taxon>Flavobacteriia</taxon>
        <taxon>Flavobacteriales</taxon>
        <taxon>Flavobacteriaceae</taxon>
        <taxon>Flavivirga</taxon>
    </lineage>
</organism>
<proteinExistence type="predicted"/>
<dbReference type="Proteomes" id="UP000095713">
    <property type="component" value="Unassembled WGS sequence"/>
</dbReference>
<sequence length="65" mass="7661">MEFIAKVNAEGKAFVKFLNDGNNYLYFEDGWWSSDIKGENRIREAIVGDRVYFHIKMKIMIIQSL</sequence>
<dbReference type="STRING" id="1849968.A8C32_10055"/>
<dbReference type="RefSeq" id="WP_069828505.1">
    <property type="nucleotide sequence ID" value="NZ_MDJD01000006.1"/>
</dbReference>
<gene>
    <name evidence="1" type="ORF">A8C32_10055</name>
</gene>
<evidence type="ECO:0000313" key="2">
    <source>
        <dbReference type="Proteomes" id="UP000095713"/>
    </source>
</evidence>
<protein>
    <submittedName>
        <fullName evidence="1">Uncharacterized protein</fullName>
    </submittedName>
</protein>
<keyword evidence="2" id="KW-1185">Reference proteome</keyword>
<reference evidence="1 2" key="1">
    <citation type="submission" date="2016-05" db="EMBL/GenBank/DDBJ databases">
        <title>Draft Genome Sequence of Algibacter sp. Strain SK-16 Isolated from the Surface Water of Aburatsubo Inlet.</title>
        <authorList>
            <person name="Wong S.-K."/>
            <person name="Yoshizawa S."/>
            <person name="Nakajima Y."/>
            <person name="Ogura Y."/>
            <person name="Tetsuya H."/>
            <person name="Hamasaki K."/>
        </authorList>
    </citation>
    <scope>NUCLEOTIDE SEQUENCE [LARGE SCALE GENOMIC DNA]</scope>
    <source>
        <strain evidence="1 2">SK-16</strain>
    </source>
</reference>
<evidence type="ECO:0000313" key="1">
    <source>
        <dbReference type="EMBL" id="OEK09845.1"/>
    </source>
</evidence>
<dbReference type="OrthoDB" id="1261782at2"/>
<dbReference type="EMBL" id="MDJD01000006">
    <property type="protein sequence ID" value="OEK09845.1"/>
    <property type="molecule type" value="Genomic_DNA"/>
</dbReference>
<accession>A0A1E5TEQ0</accession>
<comment type="caution">
    <text evidence="1">The sequence shown here is derived from an EMBL/GenBank/DDBJ whole genome shotgun (WGS) entry which is preliminary data.</text>
</comment>
<dbReference type="AlphaFoldDB" id="A0A1E5TEQ0"/>